<comment type="caution">
    <text evidence="4">The sequence shown here is derived from an EMBL/GenBank/DDBJ whole genome shotgun (WGS) entry which is preliminary data.</text>
</comment>
<feature type="transmembrane region" description="Helical" evidence="2">
    <location>
        <begin position="156"/>
        <end position="182"/>
    </location>
</feature>
<dbReference type="EMBL" id="JAHUZB010000001">
    <property type="protein sequence ID" value="MBV7389708.1"/>
    <property type="molecule type" value="Genomic_DNA"/>
</dbReference>
<evidence type="ECO:0000256" key="2">
    <source>
        <dbReference type="SAM" id="Phobius"/>
    </source>
</evidence>
<feature type="domain" description="HTH cro/C1-type" evidence="3">
    <location>
        <begin position="6"/>
        <end position="60"/>
    </location>
</feature>
<sequence length="184" mass="21313">MLGNILKMRRNELQLTQQQVADYLFVSRQTVSSWETGNSFPDVPTLIKISDYYQISLDALMKGDEKYMKKLKQDVTLFNLVQQGVFIGIISFTTIIGSIAGFINVIRQTEIFEAIILVIPLQLAQLIFLFWITIYYKEDFYQPVSERKLLISQRMIQGMIFLSFLVVFTLLVIYFLAAFGIIKI</sequence>
<dbReference type="InterPro" id="IPR001387">
    <property type="entry name" value="Cro/C1-type_HTH"/>
</dbReference>
<proteinExistence type="predicted"/>
<dbReference type="Proteomes" id="UP000774130">
    <property type="component" value="Unassembled WGS sequence"/>
</dbReference>
<keyword evidence="2" id="KW-0812">Transmembrane</keyword>
<dbReference type="CDD" id="cd00093">
    <property type="entry name" value="HTH_XRE"/>
    <property type="match status" value="1"/>
</dbReference>
<dbReference type="PANTHER" id="PTHR46558">
    <property type="entry name" value="TRACRIPTIONAL REGULATORY PROTEIN-RELATED-RELATED"/>
    <property type="match status" value="1"/>
</dbReference>
<keyword evidence="5" id="KW-1185">Reference proteome</keyword>
<organism evidence="4 5">
    <name type="scientific">Enterococcus alishanensis</name>
    <dbReference type="NCBI Taxonomy" id="1303817"/>
    <lineage>
        <taxon>Bacteria</taxon>
        <taxon>Bacillati</taxon>
        <taxon>Bacillota</taxon>
        <taxon>Bacilli</taxon>
        <taxon>Lactobacillales</taxon>
        <taxon>Enterococcaceae</taxon>
        <taxon>Enterococcus</taxon>
    </lineage>
</organism>
<feature type="transmembrane region" description="Helical" evidence="2">
    <location>
        <begin position="77"/>
        <end position="103"/>
    </location>
</feature>
<dbReference type="PANTHER" id="PTHR46558:SF4">
    <property type="entry name" value="DNA-BIDING PHAGE PROTEIN"/>
    <property type="match status" value="1"/>
</dbReference>
<feature type="transmembrane region" description="Helical" evidence="2">
    <location>
        <begin position="115"/>
        <end position="136"/>
    </location>
</feature>
<dbReference type="RefSeq" id="WP_218324755.1">
    <property type="nucleotide sequence ID" value="NZ_JAHUZB010000001.1"/>
</dbReference>
<dbReference type="PROSITE" id="PS50943">
    <property type="entry name" value="HTH_CROC1"/>
    <property type="match status" value="1"/>
</dbReference>
<evidence type="ECO:0000313" key="5">
    <source>
        <dbReference type="Proteomes" id="UP000774130"/>
    </source>
</evidence>
<name>A0ABS6T9Y3_9ENTE</name>
<gene>
    <name evidence="4" type="ORF">KUA55_03385</name>
</gene>
<evidence type="ECO:0000313" key="4">
    <source>
        <dbReference type="EMBL" id="MBV7389708.1"/>
    </source>
</evidence>
<evidence type="ECO:0000259" key="3">
    <source>
        <dbReference type="PROSITE" id="PS50943"/>
    </source>
</evidence>
<keyword evidence="2" id="KW-1133">Transmembrane helix</keyword>
<keyword evidence="1" id="KW-0238">DNA-binding</keyword>
<dbReference type="Pfam" id="PF01381">
    <property type="entry name" value="HTH_3"/>
    <property type="match status" value="1"/>
</dbReference>
<accession>A0ABS6T9Y3</accession>
<dbReference type="SMART" id="SM00530">
    <property type="entry name" value="HTH_XRE"/>
    <property type="match status" value="1"/>
</dbReference>
<evidence type="ECO:0000256" key="1">
    <source>
        <dbReference type="ARBA" id="ARBA00023125"/>
    </source>
</evidence>
<keyword evidence="2" id="KW-0472">Membrane</keyword>
<reference evidence="4 5" key="1">
    <citation type="submission" date="2021-06" db="EMBL/GenBank/DDBJ databases">
        <title>Enterococcus alishanensis sp. nov., a novel lactic acid bacterium isolated from fresh coffee beans.</title>
        <authorList>
            <person name="Chen Y.-S."/>
        </authorList>
    </citation>
    <scope>NUCLEOTIDE SEQUENCE [LARGE SCALE GENOMIC DNA]</scope>
    <source>
        <strain evidence="4 5">ALS3</strain>
    </source>
</reference>
<protein>
    <submittedName>
        <fullName evidence="4">Helix-turn-helix domain-containing protein</fullName>
    </submittedName>
</protein>